<dbReference type="InterPro" id="IPR013783">
    <property type="entry name" value="Ig-like_fold"/>
</dbReference>
<keyword evidence="13" id="KW-0472">Membrane</keyword>
<keyword evidence="7" id="KW-0393">Immunoglobulin domain</keyword>
<evidence type="ECO:0000313" key="17">
    <source>
        <dbReference type="Proteomes" id="UP001444071"/>
    </source>
</evidence>
<feature type="transmembrane region" description="Helical" evidence="13">
    <location>
        <begin position="789"/>
        <end position="810"/>
    </location>
</feature>
<dbReference type="Gene3D" id="2.60.40.10">
    <property type="entry name" value="Immunoglobulins"/>
    <property type="match status" value="8"/>
</dbReference>
<evidence type="ECO:0000256" key="4">
    <source>
        <dbReference type="ARBA" id="ARBA00022737"/>
    </source>
</evidence>
<evidence type="ECO:0000256" key="12">
    <source>
        <dbReference type="SAM" id="MobiDB-lite"/>
    </source>
</evidence>
<dbReference type="Proteomes" id="UP001444071">
    <property type="component" value="Unassembled WGS sequence"/>
</dbReference>
<proteinExistence type="predicted"/>
<feature type="domain" description="Ig-like" evidence="15">
    <location>
        <begin position="702"/>
        <end position="780"/>
    </location>
</feature>
<dbReference type="InterPro" id="IPR003598">
    <property type="entry name" value="Ig_sub2"/>
</dbReference>
<sequence>MKMNTLFVKWVIVLMLIKADFHYCKGVTFTLINSTLTAMERSCIEIKCNSDKSSLGNADHYWFWMKDANWTQETGYVGTIIFSSNELKHSVSPQFKNRVQYISSPSSGTRISEQMCGILICDLRKTDSGLYQFRFVLGHLKWATPPLNLTVQENPCILNFNQPPVVTENKAVTLTCSTLISCNSDLQINTLKQLPSAEQSSHNTNKTKTINFSFNASWEDDGRVFSCQTQENKDKFLIRNITLTVEYAPKLVTATIGKESVKEGDKVTLTCSAKGQPNVKFTWFKNNRKIQNGQLFESIFKESDSGSYNCEAQNKWGTERSKRINISVLYPPAVEIQIEKQTQGHLSYIKGHSITIVCNVIRSNPKHTNMFTWFKDRRIIWEGIEYVLPKVKPEDSGSYQCEAKNSVGPGTSDSIYLDVLYKPQSEVSISPTDNKVKANSLVKFTCNTQANPVPWYSWFSYKQSDPSNWTLLGSEKDLILESVQRKDEGCYICNASNQVGNGNISQPKCIQVIFPPTNVLLSLVSKVKEGQLVKTICTVESFPFSKFELKRSLTPDLSTSELFSFQLANEQNVFTHTFNATSTHAGFYTCVASNSEGNSRSTQRKLEVEYSPKDVRIEAWPGLAVKENETFKLSCSAHSNPPITQYKWKTENNNKKEITVSTERTYTVNSSRPSDSGLYICEVQNVIGRGKSKVEINIKYAPKQTTIIKGEEQQRPEGRRSVKLSCSSHSYPSAKYIWYNKTENKQISSSQNLTVYSHQAGEYYCSAQNEMGRTESASVRMFDDTVMKIVKIFVLLCVILLIIVVFLLYMHRRTKATQPRTTHLWPCCSCSPIALSFQRLQKRSERRNTRNENILTDSRSRDDLLPEQHRRPNVEHQQPRPDVPSTSHHVNTIYCTVNVPYEKQAPSAQRPVNMKQRCMEDDSLNYASLHFENKKTAEVESLYSQVCKPKPCKQKSQENLDDYENFNMKSPIKVPYIFDDDTETSDEEEVNYTQVNIIPNPSAQSDTTDSSTSEDETQYSDVKL</sequence>
<feature type="signal peptide" evidence="14">
    <location>
        <begin position="1"/>
        <end position="26"/>
    </location>
</feature>
<evidence type="ECO:0000256" key="11">
    <source>
        <dbReference type="ARBA" id="ARBA00046458"/>
    </source>
</evidence>
<keyword evidence="2" id="KW-1003">Cell membrane</keyword>
<feature type="domain" description="Ig-like" evidence="15">
    <location>
        <begin position="516"/>
        <end position="607"/>
    </location>
</feature>
<evidence type="ECO:0000256" key="10">
    <source>
        <dbReference type="ARBA" id="ARBA00045430"/>
    </source>
</evidence>
<evidence type="ECO:0000256" key="2">
    <source>
        <dbReference type="ARBA" id="ARBA00022475"/>
    </source>
</evidence>
<dbReference type="SUPFAM" id="SSF48726">
    <property type="entry name" value="Immunoglobulin"/>
    <property type="match status" value="8"/>
</dbReference>
<dbReference type="CDD" id="cd00096">
    <property type="entry name" value="Ig"/>
    <property type="match status" value="3"/>
</dbReference>
<keyword evidence="4" id="KW-0677">Repeat</keyword>
<dbReference type="Pfam" id="PF24518">
    <property type="entry name" value="Ig_CD22"/>
    <property type="match status" value="1"/>
</dbReference>
<dbReference type="PANTHER" id="PTHR46958">
    <property type="entry name" value="B-CELL RECEPTOR CD22"/>
    <property type="match status" value="1"/>
</dbReference>
<evidence type="ECO:0000256" key="9">
    <source>
        <dbReference type="ARBA" id="ARBA00041781"/>
    </source>
</evidence>
<feature type="compositionally biased region" description="Basic and acidic residues" evidence="12">
    <location>
        <begin position="858"/>
        <end position="879"/>
    </location>
</feature>
<evidence type="ECO:0000256" key="5">
    <source>
        <dbReference type="ARBA" id="ARBA00022889"/>
    </source>
</evidence>
<dbReference type="EMBL" id="JAHRIM010020263">
    <property type="protein sequence ID" value="MEQ2262339.1"/>
    <property type="molecule type" value="Genomic_DNA"/>
</dbReference>
<feature type="domain" description="Ig-like" evidence="15">
    <location>
        <begin position="332"/>
        <end position="418"/>
    </location>
</feature>
<keyword evidence="5" id="KW-0130">Cell adhesion</keyword>
<dbReference type="InterPro" id="IPR007110">
    <property type="entry name" value="Ig-like_dom"/>
</dbReference>
<comment type="subunit">
    <text evidence="11">Predominantly monomer of isoform CD22-beta. Also found as heterodimer of isoform CD22-beta and a shorter isoform. Interacts with PTPN6/SHP-1, LYN, SYK, PIK3R1/PIK3R2 and PLCG1 upon phosphorylation. Interacts with GRB2, INPP5D and SHC1 upon phosphorylation. May form a complex with INPP5D/SHIP, GRB2 and SHC1.</text>
</comment>
<keyword evidence="6" id="KW-0325">Glycoprotein</keyword>
<dbReference type="SMART" id="SM00409">
    <property type="entry name" value="IG"/>
    <property type="match status" value="8"/>
</dbReference>
<feature type="region of interest" description="Disordered" evidence="12">
    <location>
        <begin position="841"/>
        <end position="887"/>
    </location>
</feature>
<evidence type="ECO:0000256" key="6">
    <source>
        <dbReference type="ARBA" id="ARBA00023180"/>
    </source>
</evidence>
<comment type="subcellular location">
    <subcellularLocation>
        <location evidence="1">Cell membrane</location>
        <topology evidence="1">Single-pass type I membrane protein</topology>
    </subcellularLocation>
</comment>
<feature type="domain" description="Ig-like" evidence="15">
    <location>
        <begin position="612"/>
        <end position="697"/>
    </location>
</feature>
<comment type="function">
    <text evidence="10">Most highly expressed siglec (sialic acid-binding immunoglobulin-like lectin) on B-cells that plays a role in various aspects of B-cell biology including differentiation, antigen presentation, and trafficking to bone marrow. Binds to alpha 2,6-linked sialic acid residues of surface molecules such as CD22 itself, CD45 and IgM in a cis configuration. Can also bind to ligands on other cells as an adhesion molecule in a trans configuration. Acts as an inhibitory coreceptor on the surface of B-cells and inhibits B-cell receptor induced signaling, characterized by inhibition of the calcium mobilization and cellular activation. Mechanistically, the immunoreceptor tyrosine-based inhibitory motif domain is phosphorylated by the Src kinase LYN, which in turn leads to the recruitment of the protein tyrosine phosphatase 1/PTPN6, leading to the negative regulation of BCR signaling. If this negative signaling from is of sufficient strength, apoptosis of the B-cell can be induced.</text>
</comment>
<feature type="region of interest" description="Disordered" evidence="12">
    <location>
        <begin position="994"/>
        <end position="1024"/>
    </location>
</feature>
<evidence type="ECO:0000313" key="16">
    <source>
        <dbReference type="EMBL" id="MEQ2262339.1"/>
    </source>
</evidence>
<evidence type="ECO:0000256" key="7">
    <source>
        <dbReference type="ARBA" id="ARBA00023319"/>
    </source>
</evidence>
<dbReference type="Pfam" id="PF13927">
    <property type="entry name" value="Ig_3"/>
    <property type="match status" value="2"/>
</dbReference>
<dbReference type="InterPro" id="IPR003599">
    <property type="entry name" value="Ig_sub"/>
</dbReference>
<keyword evidence="17" id="KW-1185">Reference proteome</keyword>
<keyword evidence="13" id="KW-0812">Transmembrane</keyword>
<reference evidence="16 17" key="1">
    <citation type="submission" date="2021-06" db="EMBL/GenBank/DDBJ databases">
        <authorList>
            <person name="Palmer J.M."/>
        </authorList>
    </citation>
    <scope>NUCLEOTIDE SEQUENCE [LARGE SCALE GENOMIC DNA]</scope>
    <source>
        <strain evidence="16 17">XR_2019</strain>
        <tissue evidence="16">Muscle</tissue>
    </source>
</reference>
<gene>
    <name evidence="16" type="ORF">XENORESO_007440</name>
</gene>
<dbReference type="InterPro" id="IPR036179">
    <property type="entry name" value="Ig-like_dom_sf"/>
</dbReference>
<feature type="compositionally biased region" description="Polar residues" evidence="12">
    <location>
        <begin position="994"/>
        <end position="1003"/>
    </location>
</feature>
<feature type="domain" description="Ig-like" evidence="15">
    <location>
        <begin position="249"/>
        <end position="325"/>
    </location>
</feature>
<evidence type="ECO:0000256" key="14">
    <source>
        <dbReference type="SAM" id="SignalP"/>
    </source>
</evidence>
<keyword evidence="13" id="KW-1133">Transmembrane helix</keyword>
<dbReference type="InterPro" id="IPR056386">
    <property type="entry name" value="Ig_CD22"/>
</dbReference>
<keyword evidence="3 14" id="KW-0732">Signal</keyword>
<evidence type="ECO:0000256" key="8">
    <source>
        <dbReference type="ARBA" id="ARBA00040106"/>
    </source>
</evidence>
<dbReference type="PROSITE" id="PS50835">
    <property type="entry name" value="IG_LIKE"/>
    <property type="match status" value="6"/>
</dbReference>
<evidence type="ECO:0000256" key="13">
    <source>
        <dbReference type="SAM" id="Phobius"/>
    </source>
</evidence>
<evidence type="ECO:0000256" key="3">
    <source>
        <dbReference type="ARBA" id="ARBA00022729"/>
    </source>
</evidence>
<comment type="caution">
    <text evidence="16">The sequence shown here is derived from an EMBL/GenBank/DDBJ whole genome shotgun (WGS) entry which is preliminary data.</text>
</comment>
<organism evidence="16 17">
    <name type="scientific">Xenotaenia resolanae</name>
    <dbReference type="NCBI Taxonomy" id="208358"/>
    <lineage>
        <taxon>Eukaryota</taxon>
        <taxon>Metazoa</taxon>
        <taxon>Chordata</taxon>
        <taxon>Craniata</taxon>
        <taxon>Vertebrata</taxon>
        <taxon>Euteleostomi</taxon>
        <taxon>Actinopterygii</taxon>
        <taxon>Neopterygii</taxon>
        <taxon>Teleostei</taxon>
        <taxon>Neoteleostei</taxon>
        <taxon>Acanthomorphata</taxon>
        <taxon>Ovalentaria</taxon>
        <taxon>Atherinomorphae</taxon>
        <taxon>Cyprinodontiformes</taxon>
        <taxon>Goodeidae</taxon>
        <taxon>Xenotaenia</taxon>
    </lineage>
</organism>
<dbReference type="Pfam" id="PF13895">
    <property type="entry name" value="Ig_2"/>
    <property type="match status" value="3"/>
</dbReference>
<feature type="domain" description="Ig-like" evidence="15">
    <location>
        <begin position="423"/>
        <end position="511"/>
    </location>
</feature>
<dbReference type="PANTHER" id="PTHR46958:SF1">
    <property type="entry name" value="B-CELL RECEPTOR CD22"/>
    <property type="match status" value="1"/>
</dbReference>
<protein>
    <recommendedName>
        <fullName evidence="8">B-cell receptor CD22</fullName>
    </recommendedName>
    <alternativeName>
        <fullName evidence="9">Sialic acid-binding Ig-like lectin 2</fullName>
    </alternativeName>
</protein>
<accession>A0ABV0VYK5</accession>
<dbReference type="SMART" id="SM00408">
    <property type="entry name" value="IGc2"/>
    <property type="match status" value="5"/>
</dbReference>
<name>A0ABV0VYK5_9TELE</name>
<evidence type="ECO:0000256" key="1">
    <source>
        <dbReference type="ARBA" id="ARBA00004251"/>
    </source>
</evidence>
<feature type="chain" id="PRO_5046513877" description="B-cell receptor CD22" evidence="14">
    <location>
        <begin position="27"/>
        <end position="1024"/>
    </location>
</feature>
<evidence type="ECO:0000259" key="15">
    <source>
        <dbReference type="PROSITE" id="PS50835"/>
    </source>
</evidence>